<dbReference type="Gene3D" id="2.70.50.70">
    <property type="match status" value="1"/>
</dbReference>
<name>A0A4P9YIZ3_ROZAC</name>
<gene>
    <name evidence="2" type="ORF">ROZALSC1DRAFT_29549</name>
</gene>
<feature type="compositionally biased region" description="Acidic residues" evidence="1">
    <location>
        <begin position="272"/>
        <end position="286"/>
    </location>
</feature>
<evidence type="ECO:0008006" key="4">
    <source>
        <dbReference type="Google" id="ProtNLM"/>
    </source>
</evidence>
<accession>A0A4P9YIZ3</accession>
<feature type="region of interest" description="Disordered" evidence="1">
    <location>
        <begin position="166"/>
        <end position="217"/>
    </location>
</feature>
<feature type="compositionally biased region" description="Basic and acidic residues" evidence="1">
    <location>
        <begin position="172"/>
        <end position="183"/>
    </location>
</feature>
<dbReference type="EMBL" id="ML005365">
    <property type="protein sequence ID" value="RKP18801.1"/>
    <property type="molecule type" value="Genomic_DNA"/>
</dbReference>
<dbReference type="AlphaFoldDB" id="A0A4P9YIZ3"/>
<dbReference type="PANTHER" id="PTHR36182">
    <property type="entry name" value="PROTEIN, PUTATIVE (AFU_ORTHOLOGUE AFUA_6G10930)-RELATED"/>
    <property type="match status" value="1"/>
</dbReference>
<evidence type="ECO:0000313" key="2">
    <source>
        <dbReference type="EMBL" id="RKP18801.1"/>
    </source>
</evidence>
<sequence>MLLKYPPPLEGSTNSPAQRLCQVDPTSNGPVTNWKAGESIEVDIGGTATHNGGGCVFGLSYDKGQSFTLIGKTDKSCPIGNKFPLTIPSDAPSCQDCLFAWGWIPVSSGGAEYYMQCAKVKISGKAGGKLSGPPMPFANMPGYESHHGDGAADHVGVLELLEKGGYSSADNSKAEKPAQEKTSEAPIAVEQTEAGGNGKKVVDSDLAGGSYDNPSSQPISISQQIIEEEPPKDQKAVDDSSDYQHIGGSDAVNPEEGDGSDLQEPNGGEEASQSDDDCEEYEEVEICDDKSENGSKDYYSEDNNTQPDLVPKNDNTNMQPPNTSYANGSCQNNKCEGNTYFICNHGKYIPIPCAPGTKCGTDRTAGCTVRI</sequence>
<feature type="compositionally biased region" description="Polar residues" evidence="1">
    <location>
        <begin position="301"/>
        <end position="314"/>
    </location>
</feature>
<proteinExistence type="predicted"/>
<feature type="compositionally biased region" description="Basic and acidic residues" evidence="1">
    <location>
        <begin position="287"/>
        <end position="299"/>
    </location>
</feature>
<organism evidence="2 3">
    <name type="scientific">Rozella allomycis (strain CSF55)</name>
    <dbReference type="NCBI Taxonomy" id="988480"/>
    <lineage>
        <taxon>Eukaryota</taxon>
        <taxon>Fungi</taxon>
        <taxon>Fungi incertae sedis</taxon>
        <taxon>Cryptomycota</taxon>
        <taxon>Cryptomycota incertae sedis</taxon>
        <taxon>Rozella</taxon>
    </lineage>
</organism>
<protein>
    <recommendedName>
        <fullName evidence="4">Chitin-binding type-4 domain-containing protein</fullName>
    </recommendedName>
</protein>
<dbReference type="PANTHER" id="PTHR36182:SF1">
    <property type="entry name" value="PROTEIN, PUTATIVE (AFU_ORTHOLOGUE AFUA_6G10930)-RELATED"/>
    <property type="match status" value="1"/>
</dbReference>
<evidence type="ECO:0000313" key="3">
    <source>
        <dbReference type="Proteomes" id="UP000281549"/>
    </source>
</evidence>
<dbReference type="Proteomes" id="UP000281549">
    <property type="component" value="Unassembled WGS sequence"/>
</dbReference>
<feature type="region of interest" description="Disordered" evidence="1">
    <location>
        <begin position="229"/>
        <end position="314"/>
    </location>
</feature>
<evidence type="ECO:0000256" key="1">
    <source>
        <dbReference type="SAM" id="MobiDB-lite"/>
    </source>
</evidence>
<reference evidence="3" key="1">
    <citation type="journal article" date="2018" name="Nat. Microbiol.">
        <title>Leveraging single-cell genomics to expand the fungal tree of life.</title>
        <authorList>
            <person name="Ahrendt S.R."/>
            <person name="Quandt C.A."/>
            <person name="Ciobanu D."/>
            <person name="Clum A."/>
            <person name="Salamov A."/>
            <person name="Andreopoulos B."/>
            <person name="Cheng J.F."/>
            <person name="Woyke T."/>
            <person name="Pelin A."/>
            <person name="Henrissat B."/>
            <person name="Reynolds N.K."/>
            <person name="Benny G.L."/>
            <person name="Smith M.E."/>
            <person name="James T.Y."/>
            <person name="Grigoriev I.V."/>
        </authorList>
    </citation>
    <scope>NUCLEOTIDE SEQUENCE [LARGE SCALE GENOMIC DNA]</scope>
    <source>
        <strain evidence="3">CSF55</strain>
    </source>
</reference>
<feature type="compositionally biased region" description="Basic and acidic residues" evidence="1">
    <location>
        <begin position="229"/>
        <end position="238"/>
    </location>
</feature>